<gene>
    <name evidence="1" type="ORF">GCM10011390_19030</name>
</gene>
<dbReference type="AlphaFoldDB" id="A0A917E345"/>
<evidence type="ECO:0000313" key="1">
    <source>
        <dbReference type="EMBL" id="GGE00413.1"/>
    </source>
</evidence>
<protein>
    <submittedName>
        <fullName evidence="1">Uncharacterized protein</fullName>
    </submittedName>
</protein>
<organism evidence="1 2">
    <name type="scientific">Aureimonas endophytica</name>
    <dbReference type="NCBI Taxonomy" id="2027858"/>
    <lineage>
        <taxon>Bacteria</taxon>
        <taxon>Pseudomonadati</taxon>
        <taxon>Pseudomonadota</taxon>
        <taxon>Alphaproteobacteria</taxon>
        <taxon>Hyphomicrobiales</taxon>
        <taxon>Aurantimonadaceae</taxon>
        <taxon>Aureimonas</taxon>
    </lineage>
</organism>
<sequence length="298" mass="33178">MVPPAVLPEIVMSKITLTQTENGHALSFRFNPVLNSLVKKTFPGAAFSAADRGWRIPHADPRTLAVFVDFAEETLAKEDAELDAQRAAVEAWREGERIAKERRDAEFEAGQKAFFEAAQERDRLRGAGSFLTLDASIRKGDVIQRDGRDVLVLDAWKSPYISGPEAVRRGTPEFARTSPFFVKFETATAENLAERDAEREFARVAARRLEILQEASQSDDIPVVEGVIGGRVIEPAGRGWRSSIFRLDDAWLWHVLDHGWTADDGDAAFRPTFNYGHSTARRIPATDEIRALFAEVAA</sequence>
<reference evidence="1" key="1">
    <citation type="journal article" date="2014" name="Int. J. Syst. Evol. Microbiol.">
        <title>Complete genome sequence of Corynebacterium casei LMG S-19264T (=DSM 44701T), isolated from a smear-ripened cheese.</title>
        <authorList>
            <consortium name="US DOE Joint Genome Institute (JGI-PGF)"/>
            <person name="Walter F."/>
            <person name="Albersmeier A."/>
            <person name="Kalinowski J."/>
            <person name="Ruckert C."/>
        </authorList>
    </citation>
    <scope>NUCLEOTIDE SEQUENCE</scope>
    <source>
        <strain evidence="1">CGMCC 1.15367</strain>
    </source>
</reference>
<reference evidence="1" key="2">
    <citation type="submission" date="2020-09" db="EMBL/GenBank/DDBJ databases">
        <authorList>
            <person name="Sun Q."/>
            <person name="Zhou Y."/>
        </authorList>
    </citation>
    <scope>NUCLEOTIDE SEQUENCE</scope>
    <source>
        <strain evidence="1">CGMCC 1.15367</strain>
    </source>
</reference>
<keyword evidence="2" id="KW-1185">Reference proteome</keyword>
<dbReference type="EMBL" id="BMIQ01000002">
    <property type="protein sequence ID" value="GGE00413.1"/>
    <property type="molecule type" value="Genomic_DNA"/>
</dbReference>
<proteinExistence type="predicted"/>
<dbReference type="Proteomes" id="UP000644699">
    <property type="component" value="Unassembled WGS sequence"/>
</dbReference>
<accession>A0A917E345</accession>
<evidence type="ECO:0000313" key="2">
    <source>
        <dbReference type="Proteomes" id="UP000644699"/>
    </source>
</evidence>
<comment type="caution">
    <text evidence="1">The sequence shown here is derived from an EMBL/GenBank/DDBJ whole genome shotgun (WGS) entry which is preliminary data.</text>
</comment>
<name>A0A917E345_9HYPH</name>